<accession>A0ABD1VF43</accession>
<protein>
    <recommendedName>
        <fullName evidence="3">C2H2-type domain-containing protein</fullName>
    </recommendedName>
</protein>
<reference evidence="2" key="1">
    <citation type="submission" date="2024-07" db="EMBL/GenBank/DDBJ databases">
        <title>Two chromosome-level genome assemblies of Korean endemic species Abeliophyllum distichum and Forsythia ovata (Oleaceae).</title>
        <authorList>
            <person name="Jang H."/>
        </authorList>
    </citation>
    <scope>NUCLEOTIDE SEQUENCE [LARGE SCALE GENOMIC DNA]</scope>
</reference>
<gene>
    <name evidence="1" type="ORF">Fot_17343</name>
</gene>
<comment type="caution">
    <text evidence="1">The sequence shown here is derived from an EMBL/GenBank/DDBJ whole genome shotgun (WGS) entry which is preliminary data.</text>
</comment>
<evidence type="ECO:0000313" key="2">
    <source>
        <dbReference type="Proteomes" id="UP001604277"/>
    </source>
</evidence>
<name>A0ABD1VF43_9LAMI</name>
<dbReference type="AlphaFoldDB" id="A0ABD1VF43"/>
<dbReference type="Proteomes" id="UP001604277">
    <property type="component" value="Unassembled WGS sequence"/>
</dbReference>
<dbReference type="Gene3D" id="3.30.160.60">
    <property type="entry name" value="Classic Zinc Finger"/>
    <property type="match status" value="1"/>
</dbReference>
<dbReference type="EMBL" id="JBFOLJ010000005">
    <property type="protein sequence ID" value="KAL2535952.1"/>
    <property type="molecule type" value="Genomic_DNA"/>
</dbReference>
<organism evidence="1 2">
    <name type="scientific">Forsythia ovata</name>
    <dbReference type="NCBI Taxonomy" id="205694"/>
    <lineage>
        <taxon>Eukaryota</taxon>
        <taxon>Viridiplantae</taxon>
        <taxon>Streptophyta</taxon>
        <taxon>Embryophyta</taxon>
        <taxon>Tracheophyta</taxon>
        <taxon>Spermatophyta</taxon>
        <taxon>Magnoliopsida</taxon>
        <taxon>eudicotyledons</taxon>
        <taxon>Gunneridae</taxon>
        <taxon>Pentapetalae</taxon>
        <taxon>asterids</taxon>
        <taxon>lamiids</taxon>
        <taxon>Lamiales</taxon>
        <taxon>Oleaceae</taxon>
        <taxon>Forsythieae</taxon>
        <taxon>Forsythia</taxon>
    </lineage>
</organism>
<keyword evidence="2" id="KW-1185">Reference proteome</keyword>
<evidence type="ECO:0008006" key="3">
    <source>
        <dbReference type="Google" id="ProtNLM"/>
    </source>
</evidence>
<proteinExistence type="predicted"/>
<evidence type="ECO:0000313" key="1">
    <source>
        <dbReference type="EMBL" id="KAL2535952.1"/>
    </source>
</evidence>
<sequence>MTTKNFIWITRGYMPGLPALRKTTLLTSPPAASDGGAVPKTSDKVLKKWASGRRGRPGKIASRNLPMKKRKVDMAVWNRENDSMESNTTEAPKQHVCKDYQRFFGSQHTLAGHRSNYTRAEKKSIAAVVINGDEVVVEQCPRCNKIFSSRRSLGCHKRFCGAKILITREEEEDKITP</sequence>